<dbReference type="Proteomes" id="UP000682733">
    <property type="component" value="Unassembled WGS sequence"/>
</dbReference>
<gene>
    <name evidence="2" type="ORF">OVA965_LOCUS8250</name>
    <name evidence="3" type="ORF">TMI583_LOCUS8246</name>
</gene>
<dbReference type="AlphaFoldDB" id="A0A8S2DD27"/>
<feature type="non-terminal residue" evidence="2">
    <location>
        <position position="852"/>
    </location>
</feature>
<evidence type="ECO:0000313" key="2">
    <source>
        <dbReference type="EMBL" id="CAF0873405.1"/>
    </source>
</evidence>
<feature type="compositionally biased region" description="Low complexity" evidence="1">
    <location>
        <begin position="691"/>
        <end position="769"/>
    </location>
</feature>
<organism evidence="2 4">
    <name type="scientific">Didymodactylos carnosus</name>
    <dbReference type="NCBI Taxonomy" id="1234261"/>
    <lineage>
        <taxon>Eukaryota</taxon>
        <taxon>Metazoa</taxon>
        <taxon>Spiralia</taxon>
        <taxon>Gnathifera</taxon>
        <taxon>Rotifera</taxon>
        <taxon>Eurotatoria</taxon>
        <taxon>Bdelloidea</taxon>
        <taxon>Philodinida</taxon>
        <taxon>Philodinidae</taxon>
        <taxon>Didymodactylos</taxon>
    </lineage>
</organism>
<name>A0A8S2DD27_9BILA</name>
<feature type="compositionally biased region" description="Basic residues" evidence="1">
    <location>
        <begin position="679"/>
        <end position="689"/>
    </location>
</feature>
<evidence type="ECO:0000313" key="3">
    <source>
        <dbReference type="EMBL" id="CAF3658133.1"/>
    </source>
</evidence>
<feature type="compositionally biased region" description="Low complexity" evidence="1">
    <location>
        <begin position="224"/>
        <end position="276"/>
    </location>
</feature>
<evidence type="ECO:0000256" key="1">
    <source>
        <dbReference type="SAM" id="MobiDB-lite"/>
    </source>
</evidence>
<protein>
    <submittedName>
        <fullName evidence="2">Uncharacterized protein</fullName>
    </submittedName>
</protein>
<accession>A0A8S2DD27</accession>
<reference evidence="2" key="1">
    <citation type="submission" date="2021-02" db="EMBL/GenBank/DDBJ databases">
        <authorList>
            <person name="Nowell W R."/>
        </authorList>
    </citation>
    <scope>NUCLEOTIDE SEQUENCE</scope>
</reference>
<evidence type="ECO:0000313" key="4">
    <source>
        <dbReference type="Proteomes" id="UP000677228"/>
    </source>
</evidence>
<feature type="region of interest" description="Disordered" evidence="1">
    <location>
        <begin position="650"/>
        <end position="769"/>
    </location>
</feature>
<comment type="caution">
    <text evidence="2">The sequence shown here is derived from an EMBL/GenBank/DDBJ whole genome shotgun (WGS) entry which is preliminary data.</text>
</comment>
<feature type="compositionally biased region" description="Polar residues" evidence="1">
    <location>
        <begin position="389"/>
        <end position="399"/>
    </location>
</feature>
<dbReference type="Proteomes" id="UP000677228">
    <property type="component" value="Unassembled WGS sequence"/>
</dbReference>
<sequence>MTTTNKPVLSIKEHLRLFTNWIMKKVIERDLVKMLSCQITNNKSRTQTVLEITKHDKLSTETLKDIISSFENLYMEQEFDFLKSSISMYAIIRFNREFDILSSITQLDDLKLTSQQRILKSNLLIVHNKLFRKDMYLSEENLDNLFINNKESSKTLKEYLKLRDDEFTFENILKKLYHLQKTDINFKFLQSVPEFFFVYYVFPHYNLQNGAFYLEEKQMTNNSSSTTTTATITTASCTTTTGTSSSTRTTPRPSSRINSPIINSSISDRLSPSPSSSHRRSTSLPTANRLLVLTPRPDHQTTINTNDNDFDLDNDDNDEEINNEEGQQQINEINDNNNLKQKQTILNNYNVDDDNDEELAQCLHQLRHDMYGDIPFTVRRSSPSRPSSTIHQNSTTHRILSQRHRPSTLISTNTDRIKTFSSSSTNTDPIDPSHINQFEELHLKFKYTSLKLELDWIEMSTIDTDKTKSKYVTSCQQTQLSGTSKIIFTTNTIRNDIPPETIFKNELHRKKRYENHLAILNLHKERNSYPSALSSMPQPTIGNDDNDFIKEWNELLNDSRRNLMNKTIEYIENNLIEINGKIESVRDLISSNKRLEIESGVDQQLKTFIKKSWCKLIRHTIKPSTKTTNNNFGFRNDNIFPTINLFNDQQSDSSSIRTRSKSPQQQQRKSSLFDNNNINKRKNKNKNKKVTFINDSTNNSTSINPTTTANTNSAITTTNNINNSSSSNQQQRINTTMNTNNKNSNNNTSFKNYNRNNRPSYSNNSYYKNNSDYYTPPYYYNRYNHNYSNNYYQRYAQRRNQYYNNDNNYYYNNNNQRREQYPNNYNQNSYNHQQNYDTQMNSKNWYVPYPEP</sequence>
<proteinExistence type="predicted"/>
<feature type="compositionally biased region" description="Low complexity" evidence="1">
    <location>
        <begin position="650"/>
        <end position="678"/>
    </location>
</feature>
<dbReference type="EMBL" id="CAJNOK010002749">
    <property type="protein sequence ID" value="CAF0873405.1"/>
    <property type="molecule type" value="Genomic_DNA"/>
</dbReference>
<feature type="region of interest" description="Disordered" evidence="1">
    <location>
        <begin position="224"/>
        <end position="288"/>
    </location>
</feature>
<dbReference type="EMBL" id="CAJOBA010002750">
    <property type="protein sequence ID" value="CAF3658133.1"/>
    <property type="molecule type" value="Genomic_DNA"/>
</dbReference>
<feature type="region of interest" description="Disordered" evidence="1">
    <location>
        <begin position="804"/>
        <end position="826"/>
    </location>
</feature>
<feature type="region of interest" description="Disordered" evidence="1">
    <location>
        <begin position="379"/>
        <end position="402"/>
    </location>
</feature>
<feature type="compositionally biased region" description="Low complexity" evidence="1">
    <location>
        <begin position="379"/>
        <end position="388"/>
    </location>
</feature>